<comment type="caution">
    <text evidence="1">The sequence shown here is derived from an EMBL/GenBank/DDBJ whole genome shotgun (WGS) entry which is preliminary data.</text>
</comment>
<dbReference type="AlphaFoldDB" id="A0A8J5C033"/>
<dbReference type="EMBL" id="JACMSC010000021">
    <property type="protein sequence ID" value="KAG6469850.1"/>
    <property type="molecule type" value="Genomic_DNA"/>
</dbReference>
<dbReference type="Proteomes" id="UP000734854">
    <property type="component" value="Unassembled WGS sequence"/>
</dbReference>
<accession>A0A8J5C033</accession>
<gene>
    <name evidence="1" type="ORF">ZIOFF_070783</name>
</gene>
<proteinExistence type="predicted"/>
<evidence type="ECO:0000313" key="1">
    <source>
        <dbReference type="EMBL" id="KAG6469850.1"/>
    </source>
</evidence>
<protein>
    <submittedName>
        <fullName evidence="1">Uncharacterized protein</fullName>
    </submittedName>
</protein>
<keyword evidence="2" id="KW-1185">Reference proteome</keyword>
<reference evidence="1 2" key="1">
    <citation type="submission" date="2020-08" db="EMBL/GenBank/DDBJ databases">
        <title>Plant Genome Project.</title>
        <authorList>
            <person name="Zhang R.-G."/>
        </authorList>
    </citation>
    <scope>NUCLEOTIDE SEQUENCE [LARGE SCALE GENOMIC DNA]</scope>
    <source>
        <tissue evidence="1">Rhizome</tissue>
    </source>
</reference>
<organism evidence="1 2">
    <name type="scientific">Zingiber officinale</name>
    <name type="common">Ginger</name>
    <name type="synonym">Amomum zingiber</name>
    <dbReference type="NCBI Taxonomy" id="94328"/>
    <lineage>
        <taxon>Eukaryota</taxon>
        <taxon>Viridiplantae</taxon>
        <taxon>Streptophyta</taxon>
        <taxon>Embryophyta</taxon>
        <taxon>Tracheophyta</taxon>
        <taxon>Spermatophyta</taxon>
        <taxon>Magnoliopsida</taxon>
        <taxon>Liliopsida</taxon>
        <taxon>Zingiberales</taxon>
        <taxon>Zingiberaceae</taxon>
        <taxon>Zingiber</taxon>
    </lineage>
</organism>
<name>A0A8J5C033_ZINOF</name>
<sequence length="90" mass="10089">MCTASVYWANDCFRQGRLDMLVNGDEQAMQDMERVEMFVTCEGIPLMYLRRSIDEAGNAEGNTNARWCLASPSIAGSFFDEDLLSNGTHN</sequence>
<evidence type="ECO:0000313" key="2">
    <source>
        <dbReference type="Proteomes" id="UP000734854"/>
    </source>
</evidence>